<dbReference type="PANTHER" id="PTHR11455">
    <property type="entry name" value="CRYPTOCHROME"/>
    <property type="match status" value="1"/>
</dbReference>
<sequence>MSATLYWLRQDLRLDDNPALLAACGCAALLPVYCHRPARDSGWDFPRLGRHRAAFIGQALDSLRAALSSRGSALCELQGLPEIVLPALAREVGADRVVCERIAAPEEEAEALALRQAGLQVCEIWQSSLFLPEQLPFAIERLPPVFTAFRRALEQTGPQPLPPQDAPAALPPLPAGWTPREPPARTPAAIEPRSSFPYHLPACHGGEAAARAHFQQYLSRGLPHRYKATRDRLYGVDFSSKLSPWLASGALSPRRVWQMLKAFEARHGASEGSGWIGFELLWRDYFRFLHLRHGPRLYHAAGLSALPPPAHDAAAFQRWRKGETGQPLVDAAMRELSASGYLSNRLRQVAASYLIYECGGDWRAGAAWFESQLIDYDACSNQGNWLYIAGRGTDPRGGRRFNPERQAAEHDAQGRYRALWSTT</sequence>
<proteinExistence type="inferred from homology"/>
<dbReference type="RefSeq" id="WP_103321264.1">
    <property type="nucleotide sequence ID" value="NZ_PPTF01000073.1"/>
</dbReference>
<comment type="cofactor">
    <cofactor evidence="7">
        <name>(6R)-5,10-methylene-5,6,7,8-tetrahydrofolate</name>
        <dbReference type="ChEBI" id="CHEBI:15636"/>
    </cofactor>
    <text evidence="7">Binds 1 5,10-methenyltetrahydrofolate (MTHF) per subunit.</text>
</comment>
<evidence type="ECO:0000256" key="6">
    <source>
        <dbReference type="PIRSR" id="PIRSR602081-1"/>
    </source>
</evidence>
<dbReference type="SUPFAM" id="SSF48173">
    <property type="entry name" value="Cryptochrome/photolyase FAD-binding domain"/>
    <property type="match status" value="1"/>
</dbReference>
<organism evidence="9 10">
    <name type="scientific">Chromobacterium sinusclupearum</name>
    <dbReference type="NCBI Taxonomy" id="2077146"/>
    <lineage>
        <taxon>Bacteria</taxon>
        <taxon>Pseudomonadati</taxon>
        <taxon>Pseudomonadota</taxon>
        <taxon>Betaproteobacteria</taxon>
        <taxon>Neisseriales</taxon>
        <taxon>Chromobacteriaceae</taxon>
        <taxon>Chromobacterium</taxon>
    </lineage>
</organism>
<feature type="binding site" evidence="6">
    <location>
        <begin position="239"/>
        <end position="243"/>
    </location>
    <ligand>
        <name>FAD</name>
        <dbReference type="ChEBI" id="CHEBI:57692"/>
    </ligand>
</feature>
<evidence type="ECO:0000256" key="4">
    <source>
        <dbReference type="ARBA" id="ARBA00022827"/>
    </source>
</evidence>
<evidence type="ECO:0000256" key="3">
    <source>
        <dbReference type="ARBA" id="ARBA00022630"/>
    </source>
</evidence>
<keyword evidence="5 7" id="KW-0157">Chromophore</keyword>
<comment type="function">
    <text evidence="7">May have a photoreceptor function.</text>
</comment>
<dbReference type="Proteomes" id="UP000236416">
    <property type="component" value="Unassembled WGS sequence"/>
</dbReference>
<evidence type="ECO:0000256" key="7">
    <source>
        <dbReference type="RuleBase" id="RU367151"/>
    </source>
</evidence>
<dbReference type="InterPro" id="IPR014729">
    <property type="entry name" value="Rossmann-like_a/b/a_fold"/>
</dbReference>
<comment type="similarity">
    <text evidence="1 7">Belongs to the DNA photolyase class-1 family.</text>
</comment>
<feature type="binding site" evidence="6">
    <location>
        <position position="226"/>
    </location>
    <ligand>
        <name>FAD</name>
        <dbReference type="ChEBI" id="CHEBI:57692"/>
    </ligand>
</feature>
<dbReference type="InterPro" id="IPR036155">
    <property type="entry name" value="Crypto/Photolyase_N_sf"/>
</dbReference>
<dbReference type="GO" id="GO:0003677">
    <property type="term" value="F:DNA binding"/>
    <property type="evidence" value="ECO:0007669"/>
    <property type="project" value="TreeGrafter"/>
</dbReference>
<dbReference type="InterPro" id="IPR018394">
    <property type="entry name" value="DNA_photolyase_1_CS_C"/>
</dbReference>
<dbReference type="InterPro" id="IPR005101">
    <property type="entry name" value="Cryptochr/Photolyase_FAD-bd"/>
</dbReference>
<keyword evidence="10" id="KW-1185">Reference proteome</keyword>
<dbReference type="Gene3D" id="3.40.50.620">
    <property type="entry name" value="HUPs"/>
    <property type="match status" value="1"/>
</dbReference>
<name>A0A2K4MK80_9NEIS</name>
<reference evidence="9 10" key="1">
    <citation type="submission" date="2018-01" db="EMBL/GenBank/DDBJ databases">
        <title>Genomic Sequence of Chromobacterium MWU13-2610 from wild cranberry bogs within the Cape Cod National Seashore.</title>
        <authorList>
            <person name="O'Hara-Hanley K."/>
            <person name="Soby S."/>
            <person name="Harrison A."/>
        </authorList>
    </citation>
    <scope>NUCLEOTIDE SEQUENCE [LARGE SCALE GENOMIC DNA]</scope>
    <source>
        <strain evidence="9 10">MWU13-2610</strain>
    </source>
</reference>
<dbReference type="InterPro" id="IPR006050">
    <property type="entry name" value="DNA_photolyase_N"/>
</dbReference>
<evidence type="ECO:0000256" key="1">
    <source>
        <dbReference type="ARBA" id="ARBA00005862"/>
    </source>
</evidence>
<dbReference type="PROSITE" id="PS00394">
    <property type="entry name" value="DNA_PHOTOLYASES_1_1"/>
    <property type="match status" value="1"/>
</dbReference>
<dbReference type="AlphaFoldDB" id="A0A2K4MK80"/>
<dbReference type="PRINTS" id="PR00147">
    <property type="entry name" value="DNAPHOTLYASE"/>
</dbReference>
<dbReference type="InterPro" id="IPR036134">
    <property type="entry name" value="Crypto/Photolyase_FAD-like_sf"/>
</dbReference>
<comment type="caution">
    <text evidence="9">The sequence shown here is derived from an EMBL/GenBank/DDBJ whole genome shotgun (WGS) entry which is preliminary data.</text>
</comment>
<dbReference type="InterPro" id="IPR014133">
    <property type="entry name" value="Cry_DASH"/>
</dbReference>
<dbReference type="SUPFAM" id="SSF52425">
    <property type="entry name" value="Cryptochrome/photolyase, N-terminal domain"/>
    <property type="match status" value="1"/>
</dbReference>
<dbReference type="GO" id="GO:0003913">
    <property type="term" value="F:DNA photolyase activity"/>
    <property type="evidence" value="ECO:0007669"/>
    <property type="project" value="InterPro"/>
</dbReference>
<comment type="cofactor">
    <cofactor evidence="6 7">
        <name>FAD</name>
        <dbReference type="ChEBI" id="CHEBI:57692"/>
    </cofactor>
    <text evidence="6 7">Binds 1 FAD per subunit.</text>
</comment>
<evidence type="ECO:0000256" key="2">
    <source>
        <dbReference type="ARBA" id="ARBA00017881"/>
    </source>
</evidence>
<dbReference type="GO" id="GO:0000719">
    <property type="term" value="P:photoreactive repair"/>
    <property type="evidence" value="ECO:0007669"/>
    <property type="project" value="TreeGrafter"/>
</dbReference>
<keyword evidence="4 6" id="KW-0274">FAD</keyword>
<evidence type="ECO:0000313" key="10">
    <source>
        <dbReference type="Proteomes" id="UP000236416"/>
    </source>
</evidence>
<dbReference type="NCBIfam" id="TIGR02765">
    <property type="entry name" value="crypto_DASH"/>
    <property type="match status" value="1"/>
</dbReference>
<evidence type="ECO:0000313" key="9">
    <source>
        <dbReference type="EMBL" id="POA97488.1"/>
    </source>
</evidence>
<dbReference type="PROSITE" id="PS51645">
    <property type="entry name" value="PHR_CRY_ALPHA_BETA"/>
    <property type="match status" value="1"/>
</dbReference>
<dbReference type="PANTHER" id="PTHR11455:SF22">
    <property type="entry name" value="CRYPTOCHROME DASH"/>
    <property type="match status" value="1"/>
</dbReference>
<evidence type="ECO:0000259" key="8">
    <source>
        <dbReference type="PROSITE" id="PS51645"/>
    </source>
</evidence>
<feature type="binding site" evidence="6">
    <location>
        <begin position="279"/>
        <end position="286"/>
    </location>
    <ligand>
        <name>FAD</name>
        <dbReference type="ChEBI" id="CHEBI:57692"/>
    </ligand>
</feature>
<dbReference type="Gene3D" id="1.10.579.10">
    <property type="entry name" value="DNA Cyclobutane Dipyrimidine Photolyase, subunit A, domain 3"/>
    <property type="match status" value="1"/>
</dbReference>
<dbReference type="Gene3D" id="1.25.40.80">
    <property type="match status" value="1"/>
</dbReference>
<gene>
    <name evidence="9" type="ORF">C2134_16815</name>
</gene>
<accession>A0A2K4MK80</accession>
<dbReference type="Pfam" id="PF03441">
    <property type="entry name" value="FAD_binding_7"/>
    <property type="match status" value="1"/>
</dbReference>
<feature type="binding site" evidence="6">
    <location>
        <begin position="375"/>
        <end position="377"/>
    </location>
    <ligand>
        <name>FAD</name>
        <dbReference type="ChEBI" id="CHEBI:57692"/>
    </ligand>
</feature>
<dbReference type="EMBL" id="PPTF01000073">
    <property type="protein sequence ID" value="POA97488.1"/>
    <property type="molecule type" value="Genomic_DNA"/>
</dbReference>
<feature type="domain" description="Photolyase/cryptochrome alpha/beta" evidence="8">
    <location>
        <begin position="2"/>
        <end position="129"/>
    </location>
</feature>
<dbReference type="GO" id="GO:0071949">
    <property type="term" value="F:FAD binding"/>
    <property type="evidence" value="ECO:0007669"/>
    <property type="project" value="TreeGrafter"/>
</dbReference>
<dbReference type="Pfam" id="PF00875">
    <property type="entry name" value="DNA_photolyase"/>
    <property type="match status" value="1"/>
</dbReference>
<dbReference type="InterPro" id="IPR002081">
    <property type="entry name" value="Cryptochrome/DNA_photolyase_1"/>
</dbReference>
<protein>
    <recommendedName>
        <fullName evidence="2 7">Cryptochrome DASH</fullName>
    </recommendedName>
</protein>
<keyword evidence="3 6" id="KW-0285">Flavoprotein</keyword>
<evidence type="ECO:0000256" key="5">
    <source>
        <dbReference type="ARBA" id="ARBA00022991"/>
    </source>
</evidence>